<dbReference type="KEGG" id="mhf:MHF_1247"/>
<feature type="compositionally biased region" description="Polar residues" evidence="1">
    <location>
        <begin position="150"/>
        <end position="165"/>
    </location>
</feature>
<name>F6FFR5_MYCHI</name>
<gene>
    <name evidence="2" type="ordered locus">MHF_1247</name>
</gene>
<dbReference type="AlphaFoldDB" id="F6FFR5"/>
<dbReference type="EMBL" id="CP002808">
    <property type="protein sequence ID" value="AEG73483.1"/>
    <property type="molecule type" value="Genomic_DNA"/>
</dbReference>
<sequence length="210" mass="23197">MDLTKVALAMGSGGTLATGAYLTKDHWMPSKEQKIKSIEDALKGRKLISSISDSKKQWEAEFESAEQSIKSLLGDTSLNKENGGAKLSEWCAGKMSLDVDKNQEVFKNVEQYCLIRSVSSQLSRKGKNLLKADSEEGWSETYKKRKGDSSSRGDLSLTNASSWDGANETNDIAEVKKWCSKNSDGEFLASEDEANSLYTKVLKWCTKEGE</sequence>
<dbReference type="STRING" id="859194.MHF_1247"/>
<accession>F6FFR5</accession>
<protein>
    <submittedName>
        <fullName evidence="2">Uncharacterized protein</fullName>
    </submittedName>
</protein>
<dbReference type="Proteomes" id="UP000007952">
    <property type="component" value="Chromosome"/>
</dbReference>
<dbReference type="BioCyc" id="MHAE859194:G1GR7-1238-MONOMER"/>
<proteinExistence type="predicted"/>
<evidence type="ECO:0000313" key="3">
    <source>
        <dbReference type="Proteomes" id="UP000007952"/>
    </source>
</evidence>
<evidence type="ECO:0000313" key="2">
    <source>
        <dbReference type="EMBL" id="AEG73483.1"/>
    </source>
</evidence>
<reference evidence="2 3" key="1">
    <citation type="journal article" date="2011" name="J. Bacteriol.">
        <title>Complete genome sequences of two hemotropic Mycoplasmas, Mycoplasma haemofelis strain Ohio2 and Mycoplasma suis strain Illinois.</title>
        <authorList>
            <person name="Messick J.B."/>
            <person name="Santos A.P."/>
            <person name="Guimaraes A.M."/>
        </authorList>
    </citation>
    <scope>NUCLEOTIDE SEQUENCE [LARGE SCALE GENOMIC DNA]</scope>
    <source>
        <strain evidence="2 3">Ohio2</strain>
    </source>
</reference>
<reference key="2">
    <citation type="submission" date="2011-05" db="EMBL/GenBank/DDBJ databases">
        <title>The Genome of Mycoplasma haemofelis Strain Ohio2, a pathogenic hemoplasma of the cat.</title>
        <authorList>
            <person name="Santos A.P."/>
            <person name="Guimaraes A.M.S."/>
            <person name="SanMiguel P.J."/>
            <person name="Martin S.W."/>
            <person name="Messick J.B."/>
        </authorList>
    </citation>
    <scope>NUCLEOTIDE SEQUENCE</scope>
    <source>
        <strain>Ohio2</strain>
    </source>
</reference>
<evidence type="ECO:0000256" key="1">
    <source>
        <dbReference type="SAM" id="MobiDB-lite"/>
    </source>
</evidence>
<organism evidence="2 3">
    <name type="scientific">Mycoplasma haemofelis (strain Ohio2)</name>
    <dbReference type="NCBI Taxonomy" id="859194"/>
    <lineage>
        <taxon>Bacteria</taxon>
        <taxon>Bacillati</taxon>
        <taxon>Mycoplasmatota</taxon>
        <taxon>Mollicutes</taxon>
        <taxon>Mycoplasmataceae</taxon>
        <taxon>Mycoplasma</taxon>
    </lineage>
</organism>
<dbReference type="HOGENOM" id="CLU_113690_0_0_14"/>
<feature type="region of interest" description="Disordered" evidence="1">
    <location>
        <begin position="140"/>
        <end position="165"/>
    </location>
</feature>